<dbReference type="Proteomes" id="UP000515163">
    <property type="component" value="Unplaced"/>
</dbReference>
<dbReference type="PANTHER" id="PTHR15938">
    <property type="entry name" value="TBP-1 INTERACTING PROTEIN"/>
    <property type="match status" value="1"/>
</dbReference>
<evidence type="ECO:0000256" key="7">
    <source>
        <dbReference type="ARBA" id="ARBA00023254"/>
    </source>
</evidence>
<dbReference type="GO" id="GO:0120231">
    <property type="term" value="C:DNA recombinase auxiliary factor complex"/>
    <property type="evidence" value="ECO:0007669"/>
    <property type="project" value="TreeGrafter"/>
</dbReference>
<dbReference type="SUPFAM" id="SSF46785">
    <property type="entry name" value="Winged helix' DNA-binding domain"/>
    <property type="match status" value="1"/>
</dbReference>
<dbReference type="Pfam" id="PF18517">
    <property type="entry name" value="LZ3wCH"/>
    <property type="match status" value="1"/>
</dbReference>
<accession>A0A6P8IPE5</accession>
<dbReference type="InterPro" id="IPR040661">
    <property type="entry name" value="LZ3wCH"/>
</dbReference>
<reference evidence="12" key="1">
    <citation type="submission" date="2025-08" db="UniProtKB">
        <authorList>
            <consortium name="RefSeq"/>
        </authorList>
    </citation>
    <scope>IDENTIFICATION</scope>
    <source>
        <tissue evidence="12">Tentacle</tissue>
    </source>
</reference>
<evidence type="ECO:0000256" key="1">
    <source>
        <dbReference type="ARBA" id="ARBA00004123"/>
    </source>
</evidence>
<keyword evidence="11" id="KW-1185">Reference proteome</keyword>
<dbReference type="GO" id="GO:0010774">
    <property type="term" value="P:meiotic strand invasion involved in reciprocal meiotic recombination"/>
    <property type="evidence" value="ECO:0007669"/>
    <property type="project" value="TreeGrafter"/>
</dbReference>
<dbReference type="KEGG" id="aten:116303336"/>
<feature type="domain" description="Leucine zipper with capping helix" evidence="10">
    <location>
        <begin position="149"/>
        <end position="206"/>
    </location>
</feature>
<proteinExistence type="inferred from homology"/>
<name>A0A6P8IPE5_ACTTE</name>
<dbReference type="GO" id="GO:0120230">
    <property type="term" value="F:recombinase activator activity"/>
    <property type="evidence" value="ECO:0007669"/>
    <property type="project" value="TreeGrafter"/>
</dbReference>
<evidence type="ECO:0000256" key="4">
    <source>
        <dbReference type="ARBA" id="ARBA00023054"/>
    </source>
</evidence>
<evidence type="ECO:0000256" key="3">
    <source>
        <dbReference type="ARBA" id="ARBA00016093"/>
    </source>
</evidence>
<dbReference type="Gene3D" id="1.10.10.10">
    <property type="entry name" value="Winged helix-like DNA-binding domain superfamily/Winged helix DNA-binding domain"/>
    <property type="match status" value="1"/>
</dbReference>
<dbReference type="GO" id="GO:0000794">
    <property type="term" value="C:condensed nuclear chromosome"/>
    <property type="evidence" value="ECO:0007669"/>
    <property type="project" value="TreeGrafter"/>
</dbReference>
<evidence type="ECO:0000256" key="2">
    <source>
        <dbReference type="ARBA" id="ARBA00007922"/>
    </source>
</evidence>
<protein>
    <recommendedName>
        <fullName evidence="3">Homologous-pairing protein 2 homolog</fullName>
    </recommendedName>
</protein>
<dbReference type="AlphaFoldDB" id="A0A6P8IPE5"/>
<keyword evidence="4 8" id="KW-0175">Coiled coil</keyword>
<dbReference type="Pfam" id="PF07106">
    <property type="entry name" value="WHD_TBPIP"/>
    <property type="match status" value="1"/>
</dbReference>
<dbReference type="GeneID" id="116303336"/>
<feature type="domain" description="Homologous-pairing protein 2 winged helix" evidence="9">
    <location>
        <begin position="9"/>
        <end position="66"/>
    </location>
</feature>
<feature type="coiled-coil region" evidence="8">
    <location>
        <begin position="74"/>
        <end position="145"/>
    </location>
</feature>
<dbReference type="InterPro" id="IPR010776">
    <property type="entry name" value="Hop2_WH_dom"/>
</dbReference>
<dbReference type="OrthoDB" id="272266at2759"/>
<evidence type="ECO:0000256" key="8">
    <source>
        <dbReference type="SAM" id="Coils"/>
    </source>
</evidence>
<evidence type="ECO:0000256" key="6">
    <source>
        <dbReference type="ARBA" id="ARBA00023242"/>
    </source>
</evidence>
<dbReference type="GO" id="GO:0000709">
    <property type="term" value="P:meiotic joint molecule formation"/>
    <property type="evidence" value="ECO:0007669"/>
    <property type="project" value="TreeGrafter"/>
</dbReference>
<dbReference type="RefSeq" id="XP_031568727.1">
    <property type="nucleotide sequence ID" value="XM_031712867.1"/>
</dbReference>
<evidence type="ECO:0000259" key="9">
    <source>
        <dbReference type="Pfam" id="PF07106"/>
    </source>
</evidence>
<dbReference type="InParanoid" id="A0A6P8IPE5"/>
<evidence type="ECO:0000313" key="11">
    <source>
        <dbReference type="Proteomes" id="UP000515163"/>
    </source>
</evidence>
<gene>
    <name evidence="12" type="primary">LOC116303336</name>
</gene>
<keyword evidence="7" id="KW-0469">Meiosis</keyword>
<evidence type="ECO:0000259" key="10">
    <source>
        <dbReference type="Pfam" id="PF18517"/>
    </source>
</evidence>
<evidence type="ECO:0000256" key="5">
    <source>
        <dbReference type="ARBA" id="ARBA00023172"/>
    </source>
</evidence>
<evidence type="ECO:0000313" key="12">
    <source>
        <dbReference type="RefSeq" id="XP_031568727.1"/>
    </source>
</evidence>
<dbReference type="PANTHER" id="PTHR15938:SF0">
    <property type="entry name" value="HOMOLOGOUS-PAIRING PROTEIN 2 HOMOLOG"/>
    <property type="match status" value="1"/>
</dbReference>
<sequence>MSKKKESGTEEAVLTYLTKNNRPYSAVDIFTNLHKEFGKTAVQKSLENLATQGKIKEKLYGKQKVYAPLQDHFGDFNENEIKTLDDQINKLQAKLKILQETYKSNESDLRKLNNSLTTEEATEKLAELVKKIEGYEKRLTKIKSAENHVTPKEKDAIYKNHKTAVTLWRKRKRMCTDIINSILEGYPKPKKQLIEDVGLETDEEYGAVLPKA</sequence>
<dbReference type="GO" id="GO:0003690">
    <property type="term" value="F:double-stranded DNA binding"/>
    <property type="evidence" value="ECO:0007669"/>
    <property type="project" value="TreeGrafter"/>
</dbReference>
<dbReference type="InterPro" id="IPR036388">
    <property type="entry name" value="WH-like_DNA-bd_sf"/>
</dbReference>
<dbReference type="InterPro" id="IPR036390">
    <property type="entry name" value="WH_DNA-bd_sf"/>
</dbReference>
<dbReference type="GO" id="GO:0007129">
    <property type="term" value="P:homologous chromosome pairing at meiosis"/>
    <property type="evidence" value="ECO:0007669"/>
    <property type="project" value="TreeGrafter"/>
</dbReference>
<comment type="subcellular location">
    <subcellularLocation>
        <location evidence="1">Nucleus</location>
    </subcellularLocation>
</comment>
<comment type="similarity">
    <text evidence="2">Belongs to the HOP2 family.</text>
</comment>
<keyword evidence="5" id="KW-0233">DNA recombination</keyword>
<keyword evidence="6" id="KW-0539">Nucleus</keyword>
<organism evidence="11 12">
    <name type="scientific">Actinia tenebrosa</name>
    <name type="common">Australian red waratah sea anemone</name>
    <dbReference type="NCBI Taxonomy" id="6105"/>
    <lineage>
        <taxon>Eukaryota</taxon>
        <taxon>Metazoa</taxon>
        <taxon>Cnidaria</taxon>
        <taxon>Anthozoa</taxon>
        <taxon>Hexacorallia</taxon>
        <taxon>Actiniaria</taxon>
        <taxon>Actiniidae</taxon>
        <taxon>Actinia</taxon>
    </lineage>
</organism>
<dbReference type="FunCoup" id="A0A6P8IPE5">
    <property type="interactions" value="871"/>
</dbReference>